<dbReference type="EMBL" id="CP159289">
    <property type="protein sequence ID" value="XCH28048.1"/>
    <property type="molecule type" value="Genomic_DNA"/>
</dbReference>
<dbReference type="PRINTS" id="PR00111">
    <property type="entry name" value="ABHYDROLASE"/>
</dbReference>
<dbReference type="InterPro" id="IPR002410">
    <property type="entry name" value="Peptidase_S33"/>
</dbReference>
<name>A0AAU8FX46_9BACT</name>
<dbReference type="Pfam" id="PF00561">
    <property type="entry name" value="Abhydrolase_1"/>
    <property type="match status" value="1"/>
</dbReference>
<evidence type="ECO:0000313" key="5">
    <source>
        <dbReference type="EMBL" id="XCH28048.1"/>
    </source>
</evidence>
<proteinExistence type="inferred from homology"/>
<dbReference type="PANTHER" id="PTHR43798:SF33">
    <property type="entry name" value="HYDROLASE, PUTATIVE (AFU_ORTHOLOGUE AFUA_2G14860)-RELATED"/>
    <property type="match status" value="1"/>
</dbReference>
<sequence length="308" mass="34853">MHSPNLLIAALLFFFVGPPTAQSLYSRAFGKVTDEPIIFLHGGPGSSSVYFEATTAQKLADEGFYVVVYDRRGEGRSKDSTARMTYEEFFEDLNLIYQKYRIPQAHLIGFSFGGLVATLYAEQQPSRVKSIILVSALVSQQESYNTILDSVARIYIDQNDVASLAALNKIREMDTHSLDYRTAVFAHASRNGFFNLSQPDPEARQIYSTYLSDTLIANYVKNDRAVETLWKNEARKNIDVIPTLTKLAVTIPVYAVYGKQDGLYSRHQITALQKLTGRTRMQYLDNCSHTVFIDQQAKFIGILRDWIK</sequence>
<accession>A0AAU8FX46</accession>
<dbReference type="InterPro" id="IPR050266">
    <property type="entry name" value="AB_hydrolase_sf"/>
</dbReference>
<dbReference type="PANTHER" id="PTHR43798">
    <property type="entry name" value="MONOACYLGLYCEROL LIPASE"/>
    <property type="match status" value="1"/>
</dbReference>
<feature type="domain" description="AB hydrolase-1" evidence="4">
    <location>
        <begin position="36"/>
        <end position="294"/>
    </location>
</feature>
<dbReference type="Gene3D" id="3.40.50.1820">
    <property type="entry name" value="alpha/beta hydrolase"/>
    <property type="match status" value="1"/>
</dbReference>
<dbReference type="InterPro" id="IPR029058">
    <property type="entry name" value="AB_hydrolase_fold"/>
</dbReference>
<reference evidence="5" key="1">
    <citation type="submission" date="2024-06" db="EMBL/GenBank/DDBJ databases">
        <title>Sequencing and assembly of the genome of Dyadobacter sp. strain 676, a symbiont of Cyamopsis tetragonoloba.</title>
        <authorList>
            <person name="Guro P."/>
            <person name="Sazanova A."/>
            <person name="Kuznetsova I."/>
            <person name="Belimov A."/>
            <person name="Safronova V."/>
        </authorList>
    </citation>
    <scope>NUCLEOTIDE SEQUENCE</scope>
    <source>
        <strain evidence="5">676</strain>
    </source>
</reference>
<evidence type="ECO:0000256" key="3">
    <source>
        <dbReference type="SAM" id="SignalP"/>
    </source>
</evidence>
<feature type="signal peptide" evidence="3">
    <location>
        <begin position="1"/>
        <end position="21"/>
    </location>
</feature>
<keyword evidence="3" id="KW-0732">Signal</keyword>
<dbReference type="GO" id="GO:0016020">
    <property type="term" value="C:membrane"/>
    <property type="evidence" value="ECO:0007669"/>
    <property type="project" value="TreeGrafter"/>
</dbReference>
<dbReference type="AlphaFoldDB" id="A0AAU8FX46"/>
<dbReference type="GO" id="GO:0006508">
    <property type="term" value="P:proteolysis"/>
    <property type="evidence" value="ECO:0007669"/>
    <property type="project" value="InterPro"/>
</dbReference>
<gene>
    <name evidence="5" type="ORF">ABV298_31255</name>
</gene>
<protein>
    <submittedName>
        <fullName evidence="5">Alpha/beta hydrolase</fullName>
    </submittedName>
</protein>
<evidence type="ECO:0000256" key="2">
    <source>
        <dbReference type="ARBA" id="ARBA00022801"/>
    </source>
</evidence>
<feature type="chain" id="PRO_5043594078" evidence="3">
    <location>
        <begin position="22"/>
        <end position="308"/>
    </location>
</feature>
<dbReference type="SUPFAM" id="SSF53474">
    <property type="entry name" value="alpha/beta-Hydrolases"/>
    <property type="match status" value="1"/>
</dbReference>
<evidence type="ECO:0000256" key="1">
    <source>
        <dbReference type="ARBA" id="ARBA00010088"/>
    </source>
</evidence>
<dbReference type="RefSeq" id="WP_353723278.1">
    <property type="nucleotide sequence ID" value="NZ_CP159289.1"/>
</dbReference>
<dbReference type="PRINTS" id="PR00793">
    <property type="entry name" value="PROAMNOPTASE"/>
</dbReference>
<keyword evidence="2 5" id="KW-0378">Hydrolase</keyword>
<dbReference type="InterPro" id="IPR000073">
    <property type="entry name" value="AB_hydrolase_1"/>
</dbReference>
<organism evidence="5">
    <name type="scientific">Dyadobacter sp. 676</name>
    <dbReference type="NCBI Taxonomy" id="3088362"/>
    <lineage>
        <taxon>Bacteria</taxon>
        <taxon>Pseudomonadati</taxon>
        <taxon>Bacteroidota</taxon>
        <taxon>Cytophagia</taxon>
        <taxon>Cytophagales</taxon>
        <taxon>Spirosomataceae</taxon>
        <taxon>Dyadobacter</taxon>
    </lineage>
</organism>
<comment type="similarity">
    <text evidence="1">Belongs to the peptidase S33 family.</text>
</comment>
<dbReference type="GO" id="GO:0008233">
    <property type="term" value="F:peptidase activity"/>
    <property type="evidence" value="ECO:0007669"/>
    <property type="project" value="InterPro"/>
</dbReference>
<evidence type="ECO:0000259" key="4">
    <source>
        <dbReference type="Pfam" id="PF00561"/>
    </source>
</evidence>